<evidence type="ECO:0008006" key="4">
    <source>
        <dbReference type="Google" id="ProtNLM"/>
    </source>
</evidence>
<dbReference type="EMBL" id="BAABDO010000143">
    <property type="protein sequence ID" value="GAA4156426.1"/>
    <property type="molecule type" value="Genomic_DNA"/>
</dbReference>
<gene>
    <name evidence="2" type="ORF">GCM10022416_57570</name>
</gene>
<accession>A0ABP7ZIL2</accession>
<organism evidence="2 3">
    <name type="scientific">Actinomadura keratinilytica</name>
    <dbReference type="NCBI Taxonomy" id="547461"/>
    <lineage>
        <taxon>Bacteria</taxon>
        <taxon>Bacillati</taxon>
        <taxon>Actinomycetota</taxon>
        <taxon>Actinomycetes</taxon>
        <taxon>Streptosporangiales</taxon>
        <taxon>Thermomonosporaceae</taxon>
        <taxon>Actinomadura</taxon>
    </lineage>
</organism>
<proteinExistence type="predicted"/>
<name>A0ABP7ZIL2_9ACTN</name>
<dbReference type="Proteomes" id="UP001500266">
    <property type="component" value="Unassembled WGS sequence"/>
</dbReference>
<sequence>MKRPHRVGPVRFSDQEMAAVTAAASRAGVAPAAYVAEKAVAVARGELAPLPADERERLRILLITREQLQQIGATLDRIAAASPSNATEKLAATLEQVEQTVRRLDETVAGLLRRQEGR</sequence>
<evidence type="ECO:0000313" key="2">
    <source>
        <dbReference type="EMBL" id="GAA4156426.1"/>
    </source>
</evidence>
<comment type="caution">
    <text evidence="2">The sequence shown here is derived from an EMBL/GenBank/DDBJ whole genome shotgun (WGS) entry which is preliminary data.</text>
</comment>
<protein>
    <recommendedName>
        <fullName evidence="4">Mobilization protein</fullName>
    </recommendedName>
</protein>
<keyword evidence="1" id="KW-0175">Coiled coil</keyword>
<evidence type="ECO:0000313" key="3">
    <source>
        <dbReference type="Proteomes" id="UP001500266"/>
    </source>
</evidence>
<feature type="coiled-coil region" evidence="1">
    <location>
        <begin position="87"/>
        <end position="114"/>
    </location>
</feature>
<reference evidence="3" key="1">
    <citation type="journal article" date="2019" name="Int. J. Syst. Evol. Microbiol.">
        <title>The Global Catalogue of Microorganisms (GCM) 10K type strain sequencing project: providing services to taxonomists for standard genome sequencing and annotation.</title>
        <authorList>
            <consortium name="The Broad Institute Genomics Platform"/>
            <consortium name="The Broad Institute Genome Sequencing Center for Infectious Disease"/>
            <person name="Wu L."/>
            <person name="Ma J."/>
        </authorList>
    </citation>
    <scope>NUCLEOTIDE SEQUENCE [LARGE SCALE GENOMIC DNA]</scope>
    <source>
        <strain evidence="3">JCM 17316</strain>
    </source>
</reference>
<keyword evidence="3" id="KW-1185">Reference proteome</keyword>
<evidence type="ECO:0000256" key="1">
    <source>
        <dbReference type="SAM" id="Coils"/>
    </source>
</evidence>